<name>A0ABX8G8U8_EXIAC</name>
<protein>
    <submittedName>
        <fullName evidence="1">SLAP domain-containing protein</fullName>
    </submittedName>
</protein>
<reference evidence="1 2" key="1">
    <citation type="submission" date="2021-05" db="EMBL/GenBank/DDBJ databases">
        <title>Biocontrol using Exiguobacterium acetylicum SI17 against litchi downy blight caused by Peronophythora litchii.</title>
        <authorList>
            <person name="Zheng L."/>
        </authorList>
    </citation>
    <scope>NUCLEOTIDE SEQUENCE [LARGE SCALE GENOMIC DNA]</scope>
    <source>
        <strain evidence="1 2">SI17</strain>
    </source>
</reference>
<proteinExistence type="predicted"/>
<dbReference type="NCBIfam" id="TIGR04398">
    <property type="entry name" value="SLAP_DUP"/>
    <property type="match status" value="2"/>
</dbReference>
<dbReference type="Proteomes" id="UP000679498">
    <property type="component" value="Chromosome"/>
</dbReference>
<dbReference type="SUPFAM" id="SSF117070">
    <property type="entry name" value="LEA14-like"/>
    <property type="match status" value="1"/>
</dbReference>
<evidence type="ECO:0000313" key="1">
    <source>
        <dbReference type="EMBL" id="QWB29602.1"/>
    </source>
</evidence>
<dbReference type="EMBL" id="CP075897">
    <property type="protein sequence ID" value="QWB29602.1"/>
    <property type="molecule type" value="Genomic_DNA"/>
</dbReference>
<organism evidence="1 2">
    <name type="scientific">Exiguobacterium acetylicum</name>
    <name type="common">Brevibacterium acetylicum</name>
    <dbReference type="NCBI Taxonomy" id="41170"/>
    <lineage>
        <taxon>Bacteria</taxon>
        <taxon>Bacillati</taxon>
        <taxon>Bacillota</taxon>
        <taxon>Bacilli</taxon>
        <taxon>Bacillales</taxon>
        <taxon>Bacillales Family XII. Incertae Sedis</taxon>
        <taxon>Exiguobacterium</taxon>
    </lineage>
</organism>
<gene>
    <name evidence="1" type="ORF">KKI46_13545</name>
</gene>
<dbReference type="InterPro" id="IPR030910">
    <property type="entry name" value="SLAP_dom"/>
</dbReference>
<accession>A0ABX8G8U8</accession>
<evidence type="ECO:0000313" key="2">
    <source>
        <dbReference type="Proteomes" id="UP000679498"/>
    </source>
</evidence>
<keyword evidence="2" id="KW-1185">Reference proteome</keyword>
<dbReference type="RefSeq" id="WP_214813205.1">
    <property type="nucleotide sequence ID" value="NZ_CP075897.1"/>
</dbReference>
<sequence length="253" mass="28671">MHTSNEVFRPPLYFTEDMPIVKEDEYVFRHVAKQLPELQVNQMAIHLFQVLSRRPLQVIALFQNTLSRSFHLNDLVVLALSGDELVARKVLSIEEVPVILPMATLPLWLTFEEDDCFVDLEQLTEPLQLVFSSETLTELFFEDDFTESERRIIRQVAYSHPTPPADGWSLLPVSIMREPDTVTATVLVRNASDQTLTLEALTFELMDDETPLADGTHPGLSLPAHSQHAIRLRFACTATDVPAFGLRYLPPSS</sequence>
<dbReference type="GeneID" id="88812715"/>